<dbReference type="InterPro" id="IPR004027">
    <property type="entry name" value="SEC_C_motif"/>
</dbReference>
<evidence type="ECO:0000259" key="1">
    <source>
        <dbReference type="Pfam" id="PF17775"/>
    </source>
</evidence>
<dbReference type="Gene3D" id="3.10.450.50">
    <property type="match status" value="1"/>
</dbReference>
<organism evidence="2 3">
    <name type="scientific">Agrococcus carbonis</name>
    <dbReference type="NCBI Taxonomy" id="684552"/>
    <lineage>
        <taxon>Bacteria</taxon>
        <taxon>Bacillati</taxon>
        <taxon>Actinomycetota</taxon>
        <taxon>Actinomycetes</taxon>
        <taxon>Micrococcales</taxon>
        <taxon>Microbacteriaceae</taxon>
        <taxon>Agrococcus</taxon>
    </lineage>
</organism>
<protein>
    <submittedName>
        <fullName evidence="2">SEC-C motif-containing protein</fullName>
    </submittedName>
</protein>
<dbReference type="EMBL" id="LT629734">
    <property type="protein sequence ID" value="SDR90344.1"/>
    <property type="molecule type" value="Genomic_DNA"/>
</dbReference>
<gene>
    <name evidence="2" type="ORF">SAMN04489719_1084</name>
</gene>
<dbReference type="RefSeq" id="WP_092666061.1">
    <property type="nucleotide sequence ID" value="NZ_LT629734.1"/>
</dbReference>
<proteinExistence type="predicted"/>
<sequence length="130" mass="14515">MSTALDDTARCPCGTGLTYGECCGPIQRGQREAPTAEALMRSRYTAFALDDVEWLLASWHPSTRPRSLELDPGIRWLRLDIEHAAGGPFDDEGMVAFAAHWVADGERGVMRELSRFRRDGGWRYVDGTAR</sequence>
<name>A0A1H1MUA9_9MICO</name>
<dbReference type="STRING" id="684552.SAMN04489719_1084"/>
<evidence type="ECO:0000313" key="2">
    <source>
        <dbReference type="EMBL" id="SDR90344.1"/>
    </source>
</evidence>
<dbReference type="SUPFAM" id="SSF54427">
    <property type="entry name" value="NTF2-like"/>
    <property type="match status" value="1"/>
</dbReference>
<dbReference type="AlphaFoldDB" id="A0A1H1MUA9"/>
<keyword evidence="3" id="KW-1185">Reference proteome</keyword>
<accession>A0A1H1MUA9</accession>
<dbReference type="InterPro" id="IPR048469">
    <property type="entry name" value="YchJ-like_M"/>
</dbReference>
<dbReference type="OrthoDB" id="21421at2"/>
<reference evidence="3" key="1">
    <citation type="submission" date="2016-10" db="EMBL/GenBank/DDBJ databases">
        <authorList>
            <person name="Varghese N."/>
            <person name="Submissions S."/>
        </authorList>
    </citation>
    <scope>NUCLEOTIDE SEQUENCE [LARGE SCALE GENOMIC DNA]</scope>
    <source>
        <strain evidence="3">DSM 22965</strain>
    </source>
</reference>
<dbReference type="Pfam" id="PF17775">
    <property type="entry name" value="YchJ_M-like"/>
    <property type="match status" value="1"/>
</dbReference>
<dbReference type="Proteomes" id="UP000199649">
    <property type="component" value="Chromosome I"/>
</dbReference>
<dbReference type="InterPro" id="IPR032710">
    <property type="entry name" value="NTF2-like_dom_sf"/>
</dbReference>
<evidence type="ECO:0000313" key="3">
    <source>
        <dbReference type="Proteomes" id="UP000199649"/>
    </source>
</evidence>
<dbReference type="Pfam" id="PF02810">
    <property type="entry name" value="SEC-C"/>
    <property type="match status" value="1"/>
</dbReference>
<feature type="domain" description="YchJ-like middle NTF2-like" evidence="1">
    <location>
        <begin position="35"/>
        <end position="127"/>
    </location>
</feature>